<evidence type="ECO:0000313" key="8">
    <source>
        <dbReference type="EMBL" id="CDO51166.1"/>
    </source>
</evidence>
<dbReference type="GO" id="GO:0005774">
    <property type="term" value="C:vacuolar membrane"/>
    <property type="evidence" value="ECO:0007669"/>
    <property type="project" value="TreeGrafter"/>
</dbReference>
<dbReference type="PROSITE" id="PS50082">
    <property type="entry name" value="WD_REPEATS_2"/>
    <property type="match status" value="2"/>
</dbReference>
<feature type="compositionally biased region" description="Low complexity" evidence="7">
    <location>
        <begin position="678"/>
        <end position="708"/>
    </location>
</feature>
<keyword evidence="4" id="KW-0863">Zinc-finger</keyword>
<keyword evidence="3" id="KW-0677">Repeat</keyword>
<evidence type="ECO:0000256" key="7">
    <source>
        <dbReference type="SAM" id="MobiDB-lite"/>
    </source>
</evidence>
<feature type="compositionally biased region" description="Basic and acidic residues" evidence="7">
    <location>
        <begin position="645"/>
        <end position="655"/>
    </location>
</feature>
<feature type="region of interest" description="Disordered" evidence="7">
    <location>
        <begin position="81"/>
        <end position="111"/>
    </location>
</feature>
<comment type="caution">
    <text evidence="8">The sequence shown here is derived from an EMBL/GenBank/DDBJ whole genome shotgun (WGS) entry which is preliminary data.</text>
</comment>
<dbReference type="SMART" id="SM00320">
    <property type="entry name" value="WD40"/>
    <property type="match status" value="5"/>
</dbReference>
<dbReference type="GO" id="GO:1904263">
    <property type="term" value="P:positive regulation of TORC1 signaling"/>
    <property type="evidence" value="ECO:0007669"/>
    <property type="project" value="TreeGrafter"/>
</dbReference>
<feature type="compositionally biased region" description="Polar residues" evidence="7">
    <location>
        <begin position="18"/>
        <end position="33"/>
    </location>
</feature>
<sequence length="1067" mass="119748">MASGHPVDSQFTDDLEPSSLNSRHTVSNPNSFVSEPAFEPASQSASSNSLSNVTYANRAASKASATLARFGKAIYGSGGTTATSQPVSINPGGASISGKRTPSMHVPPDKAGAYKSDTIKFTARSEIIAMGPSPTENAVSIAGKDFFQILRIDGDSVKVAYDLRENLKSRDFEKIHSVTCVAWGRGEFRRHIALSTSGGQILLYDIDKQTSYNPNNAKSVLRLHDSNRAVNGLIFSPSNGSLMLSASGDGSVRLYDLRNNKKRPSYVFTKPGDITREVQCSPFDATKFAAIYDSGAIQTWDFRNPSVCSRRINAHSGTGLSLDWHPEYDYIVSGGRDKQIQIWNMASESRKPEHVILSSSPVAKVRWQFDLQHSNASSSYGVLNTDIVSFNMSLYDNNIYVWNPRRPYIPRYVVEAHSNSVTDVFWRSNKTLWSISKDKTFMQHNLENRDMEISSMPMQAISWNHENHLSFVIQDRHEDQYIQKTDEENTENVLEVRKKHSIKAPLPSPAPPAQKMPYQDQAIFTVTFPGYDPDAFKFCAQNYIYYDAPHPRVSDTNRLPAICRHNALISSHAGKFRAAQTWEILGKIIESEKENFFKFAPTKQPIMGSRQQFNSRIAESFRNSIEATPALHPVGDNSSPKPPFRSRDLSVEESRQVMAQQSIEDLNEVLINTDIKNSPSTSALSSSVNSSVATNELDPSSYETSSSPEESRQSQASGSNFTQLSTKNATPEKEKRFYNHLPEIKEGVISSTNRSSYNNLPALSLTDQKLNCEPGGAIHNTPINKTFAIPARNSVLSALDESYVNSPTASTISRKPLKFTDLQSSLESSEEVYVKPERIIPREVQPPPLTSAEVLKKRYREYLKTLTHPWRAEKMIEQAAIYYMEQGDIQMCTTLGLLFMDDYPDAFETHEMLEEWFWTYLTLMRKNELHTVCAELIKEAPFPKIRETGQVETSLDMLCHRCKHPLTDNVAAARQHGKLDEKDIAFWYCENCHRLLDGCIFCRLPVKGMAVTIFECGHKLHPECLDQWIVFSRDEDNSDEDEDEVYEKSGGHTVYCPSGCQTIIATE</sequence>
<dbReference type="Proteomes" id="UP000242525">
    <property type="component" value="Unassembled WGS sequence"/>
</dbReference>
<evidence type="ECO:0000256" key="5">
    <source>
        <dbReference type="ARBA" id="ARBA00022833"/>
    </source>
</evidence>
<dbReference type="GO" id="GO:0061700">
    <property type="term" value="C:GATOR2 complex"/>
    <property type="evidence" value="ECO:0007669"/>
    <property type="project" value="TreeGrafter"/>
</dbReference>
<evidence type="ECO:0000256" key="2">
    <source>
        <dbReference type="ARBA" id="ARBA00022723"/>
    </source>
</evidence>
<evidence type="ECO:0000256" key="4">
    <source>
        <dbReference type="ARBA" id="ARBA00022771"/>
    </source>
</evidence>
<dbReference type="STRING" id="1173061.A0A0J9X384"/>
<name>A0A0J9X384_GEOCN</name>
<dbReference type="GO" id="GO:0016239">
    <property type="term" value="P:positive regulation of macroautophagy"/>
    <property type="evidence" value="ECO:0007669"/>
    <property type="project" value="TreeGrafter"/>
</dbReference>
<dbReference type="InterPro" id="IPR001680">
    <property type="entry name" value="WD40_rpt"/>
</dbReference>
<dbReference type="PANTHER" id="PTHR46200:SF1">
    <property type="entry name" value="GATOR COMPLEX PROTEIN WDR24"/>
    <property type="match status" value="1"/>
</dbReference>
<evidence type="ECO:0000256" key="6">
    <source>
        <dbReference type="PROSITE-ProRule" id="PRU00221"/>
    </source>
</evidence>
<dbReference type="AlphaFoldDB" id="A0A0J9X384"/>
<dbReference type="PROSITE" id="PS00678">
    <property type="entry name" value="WD_REPEATS_1"/>
    <property type="match status" value="1"/>
</dbReference>
<dbReference type="InterPro" id="IPR036322">
    <property type="entry name" value="WD40_repeat_dom_sf"/>
</dbReference>
<dbReference type="PANTHER" id="PTHR46200">
    <property type="entry name" value="GATOR COMPLEX PROTEIN WDR24"/>
    <property type="match status" value="1"/>
</dbReference>
<dbReference type="OrthoDB" id="60955at2759"/>
<keyword evidence="2" id="KW-0479">Metal-binding</keyword>
<dbReference type="InterPro" id="IPR037590">
    <property type="entry name" value="WDR24"/>
</dbReference>
<keyword evidence="1 6" id="KW-0853">WD repeat</keyword>
<feature type="repeat" description="WD" evidence="6">
    <location>
        <begin position="312"/>
        <end position="353"/>
    </location>
</feature>
<dbReference type="GO" id="GO:0008270">
    <property type="term" value="F:zinc ion binding"/>
    <property type="evidence" value="ECO:0007669"/>
    <property type="project" value="UniProtKB-KW"/>
</dbReference>
<proteinExistence type="predicted"/>
<gene>
    <name evidence="8" type="ORF">BN980_GECA01s01836g</name>
</gene>
<feature type="region of interest" description="Disordered" evidence="7">
    <location>
        <begin position="678"/>
        <end position="734"/>
    </location>
</feature>
<dbReference type="InterPro" id="IPR019775">
    <property type="entry name" value="WD40_repeat_CS"/>
</dbReference>
<dbReference type="EMBL" id="CCBN010000001">
    <property type="protein sequence ID" value="CDO51166.1"/>
    <property type="molecule type" value="Genomic_DNA"/>
</dbReference>
<keyword evidence="5" id="KW-0862">Zinc</keyword>
<dbReference type="GO" id="GO:0005829">
    <property type="term" value="C:cytosol"/>
    <property type="evidence" value="ECO:0007669"/>
    <property type="project" value="TreeGrafter"/>
</dbReference>
<accession>A0A0J9X384</accession>
<feature type="region of interest" description="Disordered" evidence="7">
    <location>
        <begin position="1"/>
        <end position="49"/>
    </location>
</feature>
<feature type="repeat" description="WD" evidence="6">
    <location>
        <begin position="223"/>
        <end position="265"/>
    </location>
</feature>
<evidence type="ECO:0000313" key="9">
    <source>
        <dbReference type="Proteomes" id="UP000242525"/>
    </source>
</evidence>
<feature type="compositionally biased region" description="Polar residues" evidence="7">
    <location>
        <begin position="713"/>
        <end position="729"/>
    </location>
</feature>
<dbReference type="PROSITE" id="PS50294">
    <property type="entry name" value="WD_REPEATS_REGION"/>
    <property type="match status" value="2"/>
</dbReference>
<keyword evidence="9" id="KW-1185">Reference proteome</keyword>
<evidence type="ECO:0000256" key="3">
    <source>
        <dbReference type="ARBA" id="ARBA00022737"/>
    </source>
</evidence>
<evidence type="ECO:0000256" key="1">
    <source>
        <dbReference type="ARBA" id="ARBA00022574"/>
    </source>
</evidence>
<reference evidence="8" key="1">
    <citation type="submission" date="2014-03" db="EMBL/GenBank/DDBJ databases">
        <authorList>
            <person name="Casaregola S."/>
        </authorList>
    </citation>
    <scope>NUCLEOTIDE SEQUENCE [LARGE SCALE GENOMIC DNA]</scope>
    <source>
        <strain evidence="8">CLIB 918</strain>
    </source>
</reference>
<feature type="region of interest" description="Disordered" evidence="7">
    <location>
        <begin position="628"/>
        <end position="658"/>
    </location>
</feature>
<dbReference type="InterPro" id="IPR015943">
    <property type="entry name" value="WD40/YVTN_repeat-like_dom_sf"/>
</dbReference>
<dbReference type="Pfam" id="PF00400">
    <property type="entry name" value="WD40"/>
    <property type="match status" value="2"/>
</dbReference>
<protein>
    <submittedName>
        <fullName evidence="8">Similar to Saccharomyces cerevisiae YOL138C RTC1 Subunit of the SEA (Seh1-associated) complex</fullName>
    </submittedName>
</protein>
<dbReference type="SUPFAM" id="SSF50978">
    <property type="entry name" value="WD40 repeat-like"/>
    <property type="match status" value="1"/>
</dbReference>
<dbReference type="Gene3D" id="2.130.10.10">
    <property type="entry name" value="YVTN repeat-like/Quinoprotein amine dehydrogenase"/>
    <property type="match status" value="2"/>
</dbReference>
<organism evidence="8 9">
    <name type="scientific">Geotrichum candidum</name>
    <name type="common">Oospora lactis</name>
    <name type="synonym">Dipodascus geotrichum</name>
    <dbReference type="NCBI Taxonomy" id="1173061"/>
    <lineage>
        <taxon>Eukaryota</taxon>
        <taxon>Fungi</taxon>
        <taxon>Dikarya</taxon>
        <taxon>Ascomycota</taxon>
        <taxon>Saccharomycotina</taxon>
        <taxon>Dipodascomycetes</taxon>
        <taxon>Dipodascales</taxon>
        <taxon>Dipodascaceae</taxon>
        <taxon>Geotrichum</taxon>
    </lineage>
</organism>